<comment type="caution">
    <text evidence="2">The sequence shown here is derived from an EMBL/GenBank/DDBJ whole genome shotgun (WGS) entry which is preliminary data.</text>
</comment>
<feature type="region of interest" description="Disordered" evidence="1">
    <location>
        <begin position="64"/>
        <end position="104"/>
    </location>
</feature>
<feature type="compositionally biased region" description="Basic and acidic residues" evidence="1">
    <location>
        <begin position="71"/>
        <end position="82"/>
    </location>
</feature>
<reference evidence="2 3" key="1">
    <citation type="submission" date="2016-10" db="EMBL/GenBank/DDBJ databases">
        <title>Genome sequence of the ascomycete fungus Penicillium subrubescens.</title>
        <authorList>
            <person name="De Vries R.P."/>
            <person name="Peng M."/>
            <person name="Dilokpimol A."/>
            <person name="Hilden K."/>
            <person name="Makela M.R."/>
            <person name="Grigoriev I."/>
            <person name="Riley R."/>
            <person name="Granchi Z."/>
        </authorList>
    </citation>
    <scope>NUCLEOTIDE SEQUENCE [LARGE SCALE GENOMIC DNA]</scope>
    <source>
        <strain evidence="2 3">CBS 132785</strain>
    </source>
</reference>
<dbReference type="EMBL" id="MNBE01000773">
    <property type="protein sequence ID" value="OKO89656.1"/>
    <property type="molecule type" value="Genomic_DNA"/>
</dbReference>
<keyword evidence="3" id="KW-1185">Reference proteome</keyword>
<protein>
    <submittedName>
        <fullName evidence="2">Uncharacterized protein</fullName>
    </submittedName>
</protein>
<sequence>MTSVAGILLVTVEEIAELAAAINAYCKANVSRDRGYSTEDRVTDKELVPTTRARIRGRVQLRHPRPLSQELARRGKSADRLKKATYSQEQTIGNEADDSSRNARKTTAAVWEYVKRPKKRQNSKTHDCLKIDMDMDFE</sequence>
<evidence type="ECO:0000313" key="3">
    <source>
        <dbReference type="Proteomes" id="UP000186955"/>
    </source>
</evidence>
<organism evidence="2 3">
    <name type="scientific">Penicillium subrubescens</name>
    <dbReference type="NCBI Taxonomy" id="1316194"/>
    <lineage>
        <taxon>Eukaryota</taxon>
        <taxon>Fungi</taxon>
        <taxon>Dikarya</taxon>
        <taxon>Ascomycota</taxon>
        <taxon>Pezizomycotina</taxon>
        <taxon>Eurotiomycetes</taxon>
        <taxon>Eurotiomycetidae</taxon>
        <taxon>Eurotiales</taxon>
        <taxon>Aspergillaceae</taxon>
        <taxon>Penicillium</taxon>
    </lineage>
</organism>
<proteinExistence type="predicted"/>
<dbReference type="Proteomes" id="UP000186955">
    <property type="component" value="Unassembled WGS sequence"/>
</dbReference>
<dbReference type="AlphaFoldDB" id="A0A1Q5SP01"/>
<gene>
    <name evidence="2" type="ORF">PENSUB_13722</name>
</gene>
<evidence type="ECO:0000256" key="1">
    <source>
        <dbReference type="SAM" id="MobiDB-lite"/>
    </source>
</evidence>
<accession>A0A1Q5SP01</accession>
<name>A0A1Q5SP01_9EURO</name>
<evidence type="ECO:0000313" key="2">
    <source>
        <dbReference type="EMBL" id="OKO89656.1"/>
    </source>
</evidence>